<sequence length="206" mass="22872">MFSVPATDGIDGRPQFYPGYCSLAFCSINVAENWRSSVYKSCSGQPMRCSPTLFFNHGCHDVPQFEAVVIPFSHDSASTFGMHARLQKYALHHYERRSRSAAVPTETSRPRVPKPSLDSPLKEVTERHILISDGFNLFASSLIPFIRRPSTILGTKNLGSWTSCIYGVVASTGHSSDDESKSTDRNRMDQSTHGPFPSALSQAYFE</sequence>
<feature type="region of interest" description="Disordered" evidence="1">
    <location>
        <begin position="172"/>
        <end position="206"/>
    </location>
</feature>
<organism evidence="2 3">
    <name type="scientific">Aspergillus keveii</name>
    <dbReference type="NCBI Taxonomy" id="714993"/>
    <lineage>
        <taxon>Eukaryota</taxon>
        <taxon>Fungi</taxon>
        <taxon>Dikarya</taxon>
        <taxon>Ascomycota</taxon>
        <taxon>Pezizomycotina</taxon>
        <taxon>Eurotiomycetes</taxon>
        <taxon>Eurotiomycetidae</taxon>
        <taxon>Eurotiales</taxon>
        <taxon>Aspergillaceae</taxon>
        <taxon>Aspergillus</taxon>
        <taxon>Aspergillus subgen. Nidulantes</taxon>
    </lineage>
</organism>
<accession>A0ABR4GQ32</accession>
<evidence type="ECO:0000256" key="1">
    <source>
        <dbReference type="SAM" id="MobiDB-lite"/>
    </source>
</evidence>
<evidence type="ECO:0000313" key="2">
    <source>
        <dbReference type="EMBL" id="KAL2801176.1"/>
    </source>
</evidence>
<evidence type="ECO:0000313" key="3">
    <source>
        <dbReference type="Proteomes" id="UP001610563"/>
    </source>
</evidence>
<feature type="region of interest" description="Disordered" evidence="1">
    <location>
        <begin position="98"/>
        <end position="119"/>
    </location>
</feature>
<dbReference type="Proteomes" id="UP001610563">
    <property type="component" value="Unassembled WGS sequence"/>
</dbReference>
<keyword evidence="3" id="KW-1185">Reference proteome</keyword>
<reference evidence="2 3" key="1">
    <citation type="submission" date="2024-07" db="EMBL/GenBank/DDBJ databases">
        <title>Section-level genome sequencing and comparative genomics of Aspergillus sections Usti and Cavernicolus.</title>
        <authorList>
            <consortium name="Lawrence Berkeley National Laboratory"/>
            <person name="Nybo J.L."/>
            <person name="Vesth T.C."/>
            <person name="Theobald S."/>
            <person name="Frisvad J.C."/>
            <person name="Larsen T.O."/>
            <person name="Kjaerboelling I."/>
            <person name="Rothschild-Mancinelli K."/>
            <person name="Lyhne E.K."/>
            <person name="Kogle M.E."/>
            <person name="Barry K."/>
            <person name="Clum A."/>
            <person name="Na H."/>
            <person name="Ledsgaard L."/>
            <person name="Lin J."/>
            <person name="Lipzen A."/>
            <person name="Kuo A."/>
            <person name="Riley R."/>
            <person name="Mondo S."/>
            <person name="Labutti K."/>
            <person name="Haridas S."/>
            <person name="Pangalinan J."/>
            <person name="Salamov A.A."/>
            <person name="Simmons B.A."/>
            <person name="Magnuson J.K."/>
            <person name="Chen J."/>
            <person name="Drula E."/>
            <person name="Henrissat B."/>
            <person name="Wiebenga A."/>
            <person name="Lubbers R.J."/>
            <person name="Gomes A.C."/>
            <person name="Makela M.R."/>
            <person name="Stajich J."/>
            <person name="Grigoriev I.V."/>
            <person name="Mortensen U.H."/>
            <person name="De Vries R.P."/>
            <person name="Baker S.E."/>
            <person name="Andersen M.R."/>
        </authorList>
    </citation>
    <scope>NUCLEOTIDE SEQUENCE [LARGE SCALE GENOMIC DNA]</scope>
    <source>
        <strain evidence="2 3">CBS 209.92</strain>
    </source>
</reference>
<feature type="compositionally biased region" description="Basic and acidic residues" evidence="1">
    <location>
        <begin position="175"/>
        <end position="190"/>
    </location>
</feature>
<name>A0ABR4GQ32_9EURO</name>
<comment type="caution">
    <text evidence="2">The sequence shown here is derived from an EMBL/GenBank/DDBJ whole genome shotgun (WGS) entry which is preliminary data.</text>
</comment>
<gene>
    <name evidence="2" type="ORF">BJX66DRAFT_3558</name>
</gene>
<proteinExistence type="predicted"/>
<dbReference type="EMBL" id="JBFTWV010000001">
    <property type="protein sequence ID" value="KAL2801176.1"/>
    <property type="molecule type" value="Genomic_DNA"/>
</dbReference>
<protein>
    <submittedName>
        <fullName evidence="2">Uncharacterized protein</fullName>
    </submittedName>
</protein>